<name>B2ZYD4_9CAUD</name>
<keyword evidence="3" id="KW-1185">Reference proteome</keyword>
<reference evidence="2 3" key="1">
    <citation type="journal article" date="2010" name="Virology">
        <title>A jumbo phage infecting the phytopathogen Ralstonia solanacearum defines a new lineage of the Myoviridae family.</title>
        <authorList>
            <person name="Yamada T."/>
            <person name="Satoh S."/>
            <person name="Ishikawa H."/>
            <person name="Fujiwara A."/>
            <person name="Kawasaki T."/>
            <person name="Fujie M."/>
            <person name="Ogata H."/>
        </authorList>
    </citation>
    <scope>NUCLEOTIDE SEQUENCE [LARGE SCALE GENOMIC DNA]</scope>
</reference>
<accession>B2ZYD4</accession>
<dbReference type="Proteomes" id="UP000001034">
    <property type="component" value="Segment"/>
</dbReference>
<evidence type="ECO:0000313" key="2">
    <source>
        <dbReference type="EMBL" id="BAG41680.1"/>
    </source>
</evidence>
<dbReference type="OrthoDB" id="8994at10239"/>
<dbReference type="Pfam" id="PF18723">
    <property type="entry name" value="HMUDK_hel"/>
    <property type="match status" value="1"/>
</dbReference>
<evidence type="ECO:0000313" key="3">
    <source>
        <dbReference type="Proteomes" id="UP000001034"/>
    </source>
</evidence>
<organism evidence="2 3">
    <name type="scientific">Ralstonia phage phiRSL1</name>
    <dbReference type="NCBI Taxonomy" id="1980924"/>
    <lineage>
        <taxon>Viruses</taxon>
        <taxon>Duplodnaviria</taxon>
        <taxon>Heunggongvirae</taxon>
        <taxon>Uroviricota</taxon>
        <taxon>Caudoviricetes</taxon>
        <taxon>Mieseafarmvirus</taxon>
        <taxon>Mieseafarmvirus RSL1</taxon>
    </lineage>
</organism>
<sequence>MPRPLNVNWRSRMAKRDARQGQLFASAEEAPAKFLFDPRVLRTEEERVDAMADFIIERHKIFLKRQKGLPKPWTTDPVLRASKFTNIYRELDPGTTWIVDNIVKPYEDHPDLWFMLCAARLINWPPTLQRLMDDGVWPVKTWNTERVYQSLVRYKEAGNKLITGAYIVNSVFPPRYPKREGSKAEYIPFVGLAPLWERRKEVRHVFKTTMVDSLAALTSFHGWGAFMSNQVLVDLSYSKKWLGRAPDLNTFTSPGPGTTKGMNWLLNGHMQAVYKGDKLNEPMIRTRDLVNAAVKAKVPAKYWTEDPWTGFATISMPNYSNCHCETSKMVRSILDGDTSRMKNRYNGG</sequence>
<dbReference type="EMBL" id="AB366653">
    <property type="protein sequence ID" value="BAG41680.1"/>
    <property type="molecule type" value="Genomic_DNA"/>
</dbReference>
<protein>
    <recommendedName>
        <fullName evidence="1">5-hmdU DNA kinase helical domain-containing protein</fullName>
    </recommendedName>
</protein>
<dbReference type="InterPro" id="IPR040684">
    <property type="entry name" value="HMUDK_hel"/>
</dbReference>
<dbReference type="RefSeq" id="YP_001950110.1">
    <property type="nucleotide sequence ID" value="NC_010811.2"/>
</dbReference>
<dbReference type="GeneID" id="6369948"/>
<feature type="domain" description="5-hmdU DNA kinase helical" evidence="1">
    <location>
        <begin position="47"/>
        <end position="332"/>
    </location>
</feature>
<proteinExistence type="predicted"/>
<evidence type="ECO:0000259" key="1">
    <source>
        <dbReference type="Pfam" id="PF18723"/>
    </source>
</evidence>
<dbReference type="KEGG" id="vg:6369948"/>